<accession>A0AB39I0M3</accession>
<dbReference type="Gene3D" id="1.10.1370.10">
    <property type="entry name" value="Neurolysin, domain 3"/>
    <property type="match status" value="1"/>
</dbReference>
<dbReference type="InterPro" id="IPR024077">
    <property type="entry name" value="Neurolysin/TOP_dom2"/>
</dbReference>
<keyword evidence="4 7" id="KW-0378">Hydrolase</keyword>
<dbReference type="Gene3D" id="1.10.1370.40">
    <property type="match status" value="1"/>
</dbReference>
<keyword evidence="5 7" id="KW-0862">Zinc</keyword>
<dbReference type="GO" id="GO:0006508">
    <property type="term" value="P:proteolysis"/>
    <property type="evidence" value="ECO:0007669"/>
    <property type="project" value="UniProtKB-KW"/>
</dbReference>
<gene>
    <name evidence="9" type="ORF">AB4Y39_22380</name>
</gene>
<dbReference type="Pfam" id="PF01432">
    <property type="entry name" value="Peptidase_M3"/>
    <property type="match status" value="1"/>
</dbReference>
<keyword evidence="6 7" id="KW-0482">Metalloprotease</keyword>
<dbReference type="GO" id="GO:0046872">
    <property type="term" value="F:metal ion binding"/>
    <property type="evidence" value="ECO:0007669"/>
    <property type="project" value="UniProtKB-UniRule"/>
</dbReference>
<dbReference type="InterPro" id="IPR045090">
    <property type="entry name" value="Pept_M3A_M3B"/>
</dbReference>
<dbReference type="AlphaFoldDB" id="A0AB39I0M3"/>
<evidence type="ECO:0000256" key="6">
    <source>
        <dbReference type="ARBA" id="ARBA00023049"/>
    </source>
</evidence>
<evidence type="ECO:0000256" key="4">
    <source>
        <dbReference type="ARBA" id="ARBA00022801"/>
    </source>
</evidence>
<comment type="similarity">
    <text evidence="1 7">Belongs to the peptidase M3 family.</text>
</comment>
<evidence type="ECO:0000256" key="1">
    <source>
        <dbReference type="ARBA" id="ARBA00006040"/>
    </source>
</evidence>
<evidence type="ECO:0000259" key="8">
    <source>
        <dbReference type="Pfam" id="PF01432"/>
    </source>
</evidence>
<evidence type="ECO:0000256" key="7">
    <source>
        <dbReference type="RuleBase" id="RU003435"/>
    </source>
</evidence>
<dbReference type="InterPro" id="IPR024079">
    <property type="entry name" value="MetalloPept_cat_dom_sf"/>
</dbReference>
<organism evidence="9">
    <name type="scientific">Pseudomonas sp. Hg7Tf</name>
    <dbReference type="NCBI Taxonomy" id="3236988"/>
    <lineage>
        <taxon>Bacteria</taxon>
        <taxon>Pseudomonadati</taxon>
        <taxon>Pseudomonadota</taxon>
        <taxon>Gammaproteobacteria</taxon>
        <taxon>Pseudomonadales</taxon>
        <taxon>Pseudomonadaceae</taxon>
        <taxon>Pseudomonas</taxon>
    </lineage>
</organism>
<dbReference type="RefSeq" id="WP_368491634.1">
    <property type="nucleotide sequence ID" value="NZ_CP162607.1"/>
</dbReference>
<dbReference type="EMBL" id="CP162607">
    <property type="protein sequence ID" value="XDK36424.1"/>
    <property type="molecule type" value="Genomic_DNA"/>
</dbReference>
<comment type="cofactor">
    <cofactor evidence="7">
        <name>Zn(2+)</name>
        <dbReference type="ChEBI" id="CHEBI:29105"/>
    </cofactor>
    <text evidence="7">Binds 1 zinc ion.</text>
</comment>
<keyword evidence="3 7" id="KW-0479">Metal-binding</keyword>
<protein>
    <submittedName>
        <fullName evidence="9">M3 family metallopeptidase</fullName>
    </submittedName>
</protein>
<dbReference type="InterPro" id="IPR001567">
    <property type="entry name" value="Pept_M3A_M3B_dom"/>
</dbReference>
<dbReference type="PANTHER" id="PTHR11804">
    <property type="entry name" value="PROTEASE M3 THIMET OLIGOPEPTIDASE-RELATED"/>
    <property type="match status" value="1"/>
</dbReference>
<dbReference type="SUPFAM" id="SSF55486">
    <property type="entry name" value="Metalloproteases ('zincins'), catalytic domain"/>
    <property type="match status" value="1"/>
</dbReference>
<dbReference type="PANTHER" id="PTHR11804:SF84">
    <property type="entry name" value="SACCHAROLYSIN"/>
    <property type="match status" value="1"/>
</dbReference>
<proteinExistence type="inferred from homology"/>
<evidence type="ECO:0000313" key="9">
    <source>
        <dbReference type="EMBL" id="XDK36424.1"/>
    </source>
</evidence>
<feature type="domain" description="Peptidase M3A/M3B catalytic" evidence="8">
    <location>
        <begin position="225"/>
        <end position="669"/>
    </location>
</feature>
<sequence>MNNANPLLHYEQLIDYARVRIEHLQPAIEQIIADNHSAIDAIIVQQRKLPTWDDLVLAVDALDARLNNTLYSIAPLLLRGGDWQQAASKCWDLAQAYFLQKLQNAELLDLYQRLADSPYGLNLDWQSKTALQRILKSYRLAGAHLAVDQREKLQVLEQQINDGQSTFYDNLTRSSDNWSVHIVDEQRLRGVPLHNRNAMAAAAQAQALDGWLILLEEAAYLAVIEHAHNRDLREQVYRAYQRRGASPAPDFDNGQVFQALANARQEKAQLLGFDNFIRFNLQRREGVSAEQVRAFLADLTRQIQPGLQQEHQQLQDFARQQGLPQVEPWDVAYLRKQLRNTPLSLSEDEVRACFSLDTVVKALVDFARQLFGVVLTEDHSISTWDPDVRAFEVVQDHALLGYLYIDAIGRDGKQADSAWTYYAWNRHIDAEGRYHKAAAALFTSIVPAQGDAAPLLSHLDLRKVFHEFGHCLHHLLVRTSNYHLSDVQNLGPGGVEIAGKLLERWCWSAEYLASISSHNLTGEPLSVQALQTYLGQLQAQEQPKLAVELAKSLFDLDLHGKPDDGRSVLQRVADSFDRAGAWPLADFERPLHAFDHLTAGYEAGYFGYLWADVYAFDLFSRFEQEGLLNQATGRELQEALFAPGAAQSVQVGIEEFLKRPSSAAPFLRWYDLTPS</sequence>
<evidence type="ECO:0000256" key="5">
    <source>
        <dbReference type="ARBA" id="ARBA00022833"/>
    </source>
</evidence>
<name>A0AB39I0M3_9PSED</name>
<reference evidence="9" key="1">
    <citation type="submission" date="2024-07" db="EMBL/GenBank/DDBJ databases">
        <title>Identification and characteristics of a novel species of coltsfoot's symbiotic bacteria.</title>
        <authorList>
            <person name="Juszczyk A."/>
            <person name="Jasielczuk I."/>
            <person name="Gurgul A."/>
            <person name="Rogala M."/>
            <person name="Kowalczyk A."/>
            <person name="Szmatola T."/>
            <person name="Kosecka-Strojek M."/>
            <person name="Arent Z."/>
            <person name="Latowski D."/>
        </authorList>
    </citation>
    <scope>NUCLEOTIDE SEQUENCE</scope>
    <source>
        <strain evidence="9">Hg7Tf</strain>
    </source>
</reference>
<evidence type="ECO:0000256" key="3">
    <source>
        <dbReference type="ARBA" id="ARBA00022723"/>
    </source>
</evidence>
<evidence type="ECO:0000256" key="2">
    <source>
        <dbReference type="ARBA" id="ARBA00022670"/>
    </source>
</evidence>
<dbReference type="Gene3D" id="3.40.390.10">
    <property type="entry name" value="Collagenase (Catalytic Domain)"/>
    <property type="match status" value="1"/>
</dbReference>
<dbReference type="GO" id="GO:0004222">
    <property type="term" value="F:metalloendopeptidase activity"/>
    <property type="evidence" value="ECO:0007669"/>
    <property type="project" value="InterPro"/>
</dbReference>
<dbReference type="GO" id="GO:0006518">
    <property type="term" value="P:peptide metabolic process"/>
    <property type="evidence" value="ECO:0007669"/>
    <property type="project" value="TreeGrafter"/>
</dbReference>
<keyword evidence="2 7" id="KW-0645">Protease</keyword>